<dbReference type="GO" id="GO:0003677">
    <property type="term" value="F:DNA binding"/>
    <property type="evidence" value="ECO:0007669"/>
    <property type="project" value="UniProtKB-KW"/>
</dbReference>
<dbReference type="Pfam" id="PF00717">
    <property type="entry name" value="Peptidase_S24"/>
    <property type="match status" value="1"/>
</dbReference>
<dbReference type="Gene3D" id="1.10.260.40">
    <property type="entry name" value="lambda repressor-like DNA-binding domains"/>
    <property type="match status" value="1"/>
</dbReference>
<dbReference type="CDD" id="cd00093">
    <property type="entry name" value="HTH_XRE"/>
    <property type="match status" value="1"/>
</dbReference>
<dbReference type="SMART" id="SM00530">
    <property type="entry name" value="HTH_XRE"/>
    <property type="match status" value="1"/>
</dbReference>
<evidence type="ECO:0000256" key="1">
    <source>
        <dbReference type="ARBA" id="ARBA00023015"/>
    </source>
</evidence>
<keyword evidence="3" id="KW-0804">Transcription</keyword>
<dbReference type="Pfam" id="PF01381">
    <property type="entry name" value="HTH_3"/>
    <property type="match status" value="1"/>
</dbReference>
<dbReference type="CDD" id="cd06529">
    <property type="entry name" value="S24_LexA-like"/>
    <property type="match status" value="1"/>
</dbReference>
<dbReference type="AlphaFoldDB" id="A0A2J8BAS9"/>
<accession>A0A2J8BAS9</accession>
<keyword evidence="2 5" id="KW-0238">DNA-binding</keyword>
<dbReference type="SUPFAM" id="SSF47413">
    <property type="entry name" value="lambda repressor-like DNA-binding domains"/>
    <property type="match status" value="1"/>
</dbReference>
<dbReference type="InterPro" id="IPR001387">
    <property type="entry name" value="Cro/C1-type_HTH"/>
</dbReference>
<dbReference type="RefSeq" id="WP_102889388.1">
    <property type="nucleotide sequence ID" value="NZ_NFMF01000005.1"/>
</dbReference>
<feature type="domain" description="HTH cro/C1-type" evidence="4">
    <location>
        <begin position="6"/>
        <end position="61"/>
    </location>
</feature>
<evidence type="ECO:0000256" key="3">
    <source>
        <dbReference type="ARBA" id="ARBA00023163"/>
    </source>
</evidence>
<sequence>MIGKNLRYLRLKKGLSQEYIAKYLGKKSFTTVQKWESDVTVPSLKDSNALAKLFEISIDDLISIDLKSCENDNQVIYSASSYPFVPEWIAAGFLKNVKSFTALPTIDIPDILLSTYAKSKDIVIMKINGDSMNKIIPNGSYIAVKTNIDVLSISNGDIVVANVEGADNGCTFKHIYKDDTNNRIILRPNSTNPIHTDIIISSAESQRLYIIGKVVAYNVLL</sequence>
<comment type="caution">
    <text evidence="5">The sequence shown here is derived from an EMBL/GenBank/DDBJ whole genome shotgun (WGS) entry which is preliminary data.</text>
</comment>
<dbReference type="Proteomes" id="UP000242958">
    <property type="component" value="Unassembled WGS sequence"/>
</dbReference>
<dbReference type="Gene3D" id="2.10.109.10">
    <property type="entry name" value="Umud Fragment, subunit A"/>
    <property type="match status" value="1"/>
</dbReference>
<reference evidence="5 6" key="1">
    <citation type="submission" date="2017-05" db="EMBL/GenBank/DDBJ databases">
        <authorList>
            <person name="Song R."/>
            <person name="Chenine A.L."/>
            <person name="Ruprecht R.M."/>
        </authorList>
    </citation>
    <scope>NUCLEOTIDE SEQUENCE [LARGE SCALE GENOMIC DNA]</scope>
    <source>
        <strain evidence="5 6">KA00229</strain>
    </source>
</reference>
<dbReference type="InterPro" id="IPR039418">
    <property type="entry name" value="LexA-like"/>
</dbReference>
<dbReference type="PANTHER" id="PTHR40661">
    <property type="match status" value="1"/>
</dbReference>
<dbReference type="InterPro" id="IPR036286">
    <property type="entry name" value="LexA/Signal_pep-like_sf"/>
</dbReference>
<evidence type="ECO:0000313" key="6">
    <source>
        <dbReference type="Proteomes" id="UP000242958"/>
    </source>
</evidence>
<dbReference type="InterPro" id="IPR015927">
    <property type="entry name" value="Peptidase_S24_S26A/B/C"/>
</dbReference>
<keyword evidence="1" id="KW-0805">Transcription regulation</keyword>
<dbReference type="SUPFAM" id="SSF51306">
    <property type="entry name" value="LexA/Signal peptidase"/>
    <property type="match status" value="1"/>
</dbReference>
<dbReference type="InterPro" id="IPR010982">
    <property type="entry name" value="Lambda_DNA-bd_dom_sf"/>
</dbReference>
<dbReference type="PROSITE" id="PS50943">
    <property type="entry name" value="HTH_CROC1"/>
    <property type="match status" value="1"/>
</dbReference>
<evidence type="ECO:0000313" key="5">
    <source>
        <dbReference type="EMBL" id="PNH21873.1"/>
    </source>
</evidence>
<organism evidence="5 6">
    <name type="scientific">Megasphaera hutchinsoni</name>
    <dbReference type="NCBI Taxonomy" id="1588748"/>
    <lineage>
        <taxon>Bacteria</taxon>
        <taxon>Bacillati</taxon>
        <taxon>Bacillota</taxon>
        <taxon>Negativicutes</taxon>
        <taxon>Veillonellales</taxon>
        <taxon>Veillonellaceae</taxon>
        <taxon>Megasphaera</taxon>
    </lineage>
</organism>
<name>A0A2J8BAS9_9FIRM</name>
<protein>
    <submittedName>
        <fullName evidence="5">DNA-binding protein</fullName>
    </submittedName>
</protein>
<dbReference type="PANTHER" id="PTHR40661:SF3">
    <property type="entry name" value="FELS-1 PROPHAGE TRANSCRIPTIONAL REGULATOR"/>
    <property type="match status" value="1"/>
</dbReference>
<dbReference type="EMBL" id="NFMF01000005">
    <property type="protein sequence ID" value="PNH21873.1"/>
    <property type="molecule type" value="Genomic_DNA"/>
</dbReference>
<proteinExistence type="predicted"/>
<evidence type="ECO:0000256" key="2">
    <source>
        <dbReference type="ARBA" id="ARBA00023125"/>
    </source>
</evidence>
<evidence type="ECO:0000259" key="4">
    <source>
        <dbReference type="PROSITE" id="PS50943"/>
    </source>
</evidence>
<gene>
    <name evidence="5" type="ORF">CAL30_04145</name>
</gene>